<dbReference type="OrthoDB" id="306887at2"/>
<proteinExistence type="predicted"/>
<keyword evidence="1" id="KW-0472">Membrane</keyword>
<evidence type="ECO:0000313" key="3">
    <source>
        <dbReference type="Proteomes" id="UP000036951"/>
    </source>
</evidence>
<feature type="transmembrane region" description="Helical" evidence="1">
    <location>
        <begin position="134"/>
        <end position="155"/>
    </location>
</feature>
<evidence type="ECO:0000313" key="2">
    <source>
        <dbReference type="EMBL" id="KOO68737.1"/>
    </source>
</evidence>
<dbReference type="Proteomes" id="UP000036951">
    <property type="component" value="Unassembled WGS sequence"/>
</dbReference>
<dbReference type="RefSeq" id="WP_147630790.1">
    <property type="nucleotide sequence ID" value="NZ_DBGCYH010000042.1"/>
</dbReference>
<name>A0A8E1URZ8_9BACT</name>
<comment type="caution">
    <text evidence="2">The sequence shown here is derived from an EMBL/GenBank/DDBJ whole genome shotgun (WGS) entry which is preliminary data.</text>
</comment>
<reference evidence="2 3" key="1">
    <citation type="submission" date="2015-06" db="EMBL/GenBank/DDBJ databases">
        <title>Prevotella sp. 109, sp. nov., a novel member of the family Prevotellaceae isolated from human faeces.</title>
        <authorList>
            <person name="Shkoporov A.N."/>
            <person name="Chaplin A.V."/>
            <person name="Kafarskaia L.I."/>
            <person name="Efimov B.A."/>
        </authorList>
    </citation>
    <scope>NUCLEOTIDE SEQUENCE [LARGE SCALE GENOMIC DNA]</scope>
    <source>
        <strain evidence="2 3">109</strain>
    </source>
</reference>
<dbReference type="EMBL" id="LFQU01000009">
    <property type="protein sequence ID" value="KOO68737.1"/>
    <property type="molecule type" value="Genomic_DNA"/>
</dbReference>
<dbReference type="AlphaFoldDB" id="A0A8E1URZ8"/>
<gene>
    <name evidence="2" type="ORF">ACU52_06115</name>
</gene>
<evidence type="ECO:0000256" key="1">
    <source>
        <dbReference type="SAM" id="Phobius"/>
    </source>
</evidence>
<protein>
    <recommendedName>
        <fullName evidence="4">EcsC family protein</fullName>
    </recommendedName>
</protein>
<keyword evidence="1" id="KW-0812">Transmembrane</keyword>
<keyword evidence="3" id="KW-1185">Reference proteome</keyword>
<evidence type="ECO:0008006" key="4">
    <source>
        <dbReference type="Google" id="ProtNLM"/>
    </source>
</evidence>
<accession>A0A8E1URZ8</accession>
<keyword evidence="1" id="KW-1133">Transmembrane helix</keyword>
<organism evidence="2 3">
    <name type="scientific">Xylanibacter rarus</name>
    <dbReference type="NCBI Taxonomy" id="1676614"/>
    <lineage>
        <taxon>Bacteria</taxon>
        <taxon>Pseudomonadati</taxon>
        <taxon>Bacteroidota</taxon>
        <taxon>Bacteroidia</taxon>
        <taxon>Bacteroidales</taxon>
        <taxon>Prevotellaceae</taxon>
        <taxon>Xylanibacter</taxon>
    </lineage>
</organism>
<sequence>MANEVSIWNKVMSSAMTVPGVKVDRESFLRKEFSLYCSAEQLDKVISIRPSEVLSKNIIDRVANSCINSHTTKVTALSTLAGIPGGLTMAATVPADMAQYYWHVFVLAQKLAYLYGFPDLRDENGDLSDSACDMLTIFVGVMMGVAQANMAIRMLSEKFAKEVIKRLPRMALTKTAIYPLIKQIAKWIGISLTKSSFAKALGKVIPIVGGAISGGLTLATFRPQAKRLQKKLQEQMCVLNSNASEYNKEDLR</sequence>